<feature type="transmembrane region" description="Helical" evidence="7">
    <location>
        <begin position="20"/>
        <end position="38"/>
    </location>
</feature>
<dbReference type="InParanoid" id="B3S7T1"/>
<dbReference type="Gene3D" id="1.20.1070.10">
    <property type="entry name" value="Rhodopsin 7-helix transmembrane proteins"/>
    <property type="match status" value="1"/>
</dbReference>
<dbReference type="AlphaFoldDB" id="B3S7T1"/>
<gene>
    <name evidence="9" type="ORF">TRIADDRAFT_60282</name>
</gene>
<reference evidence="9 10" key="1">
    <citation type="journal article" date="2008" name="Nature">
        <title>The Trichoplax genome and the nature of placozoans.</title>
        <authorList>
            <person name="Srivastava M."/>
            <person name="Begovic E."/>
            <person name="Chapman J."/>
            <person name="Putnam N.H."/>
            <person name="Hellsten U."/>
            <person name="Kawashima T."/>
            <person name="Kuo A."/>
            <person name="Mitros T."/>
            <person name="Salamov A."/>
            <person name="Carpenter M.L."/>
            <person name="Signorovitch A.Y."/>
            <person name="Moreno M.A."/>
            <person name="Kamm K."/>
            <person name="Grimwood J."/>
            <person name="Schmutz J."/>
            <person name="Shapiro H."/>
            <person name="Grigoriev I.V."/>
            <person name="Buss L.W."/>
            <person name="Schierwater B."/>
            <person name="Dellaporta S.L."/>
            <person name="Rokhsar D.S."/>
        </authorList>
    </citation>
    <scope>NUCLEOTIDE SEQUENCE [LARGE SCALE GENOMIC DNA]</scope>
    <source>
        <strain evidence="9 10">Grell-BS-1999</strain>
    </source>
</reference>
<keyword evidence="2" id="KW-0433">Leucine-rich repeat</keyword>
<proteinExistence type="predicted"/>
<dbReference type="GeneID" id="6757525"/>
<dbReference type="SUPFAM" id="SSF81321">
    <property type="entry name" value="Family A G protein-coupled receptor-like"/>
    <property type="match status" value="1"/>
</dbReference>
<evidence type="ECO:0000256" key="5">
    <source>
        <dbReference type="ARBA" id="ARBA00022989"/>
    </source>
</evidence>
<evidence type="ECO:0000259" key="8">
    <source>
        <dbReference type="PROSITE" id="PS50262"/>
    </source>
</evidence>
<dbReference type="InterPro" id="IPR000276">
    <property type="entry name" value="GPCR_Rhodpsn"/>
</dbReference>
<dbReference type="PROSITE" id="PS50262">
    <property type="entry name" value="G_PROTEIN_RECEP_F1_2"/>
    <property type="match status" value="1"/>
</dbReference>
<dbReference type="GO" id="GO:0005886">
    <property type="term" value="C:plasma membrane"/>
    <property type="evidence" value="ECO:0000318"/>
    <property type="project" value="GO_Central"/>
</dbReference>
<evidence type="ECO:0000256" key="4">
    <source>
        <dbReference type="ARBA" id="ARBA00022737"/>
    </source>
</evidence>
<protein>
    <recommendedName>
        <fullName evidence="8">G-protein coupled receptors family 1 profile domain-containing protein</fullName>
    </recommendedName>
</protein>
<keyword evidence="5 7" id="KW-1133">Transmembrane helix</keyword>
<sequence length="340" mass="38838">MANGSNLAMLLLEDNQVARGLAWSFGILGIISNIYVFMGKFRRCRRIFSRHKRTAPEYAVNDSTNDSKNKRVSVFFINNLAVADLLGSFYLLTIASADYHYHLQYSGNQNKYNYHSNQTINTKSWRCKSTLSTTLAPSVNGNLTIGAMWLQDPVCSIARLLITIDSFMSVLITFFIAIDRYITIIHHRSLYRITRRRAIIIMAICWLVGIACSTYIVIRSINTADNDTSSGTFRNLCMYGNLNDVPLQIFLFISIGLWSMSYLLVLVLYAKIIYHVRRVTLVKTRRITAERYLLVIAVMIAFTNLACWLPAILIAMFKLLQLSIVESFTGYKSRLVMFHP</sequence>
<dbReference type="PRINTS" id="PR00237">
    <property type="entry name" value="GPCRRHODOPSN"/>
</dbReference>
<keyword evidence="10" id="KW-1185">Reference proteome</keyword>
<dbReference type="GO" id="GO:0007189">
    <property type="term" value="P:adenylate cyclase-activating G protein-coupled receptor signaling pathway"/>
    <property type="evidence" value="ECO:0000318"/>
    <property type="project" value="GO_Central"/>
</dbReference>
<dbReference type="RefSeq" id="XP_002116312.1">
    <property type="nucleotide sequence ID" value="XM_002116276.1"/>
</dbReference>
<evidence type="ECO:0000256" key="2">
    <source>
        <dbReference type="ARBA" id="ARBA00022614"/>
    </source>
</evidence>
<evidence type="ECO:0000256" key="6">
    <source>
        <dbReference type="ARBA" id="ARBA00023136"/>
    </source>
</evidence>
<evidence type="ECO:0000256" key="7">
    <source>
        <dbReference type="SAM" id="Phobius"/>
    </source>
</evidence>
<dbReference type="GO" id="GO:0009755">
    <property type="term" value="P:hormone-mediated signaling pathway"/>
    <property type="evidence" value="ECO:0000318"/>
    <property type="project" value="GO_Central"/>
</dbReference>
<organism evidence="9 10">
    <name type="scientific">Trichoplax adhaerens</name>
    <name type="common">Trichoplax reptans</name>
    <dbReference type="NCBI Taxonomy" id="10228"/>
    <lineage>
        <taxon>Eukaryota</taxon>
        <taxon>Metazoa</taxon>
        <taxon>Placozoa</taxon>
        <taxon>Uniplacotomia</taxon>
        <taxon>Trichoplacea</taxon>
        <taxon>Trichoplacidae</taxon>
        <taxon>Trichoplax</taxon>
    </lineage>
</organism>
<evidence type="ECO:0000256" key="1">
    <source>
        <dbReference type="ARBA" id="ARBA00004370"/>
    </source>
</evidence>
<dbReference type="PhylomeDB" id="B3S7T1"/>
<dbReference type="PANTHER" id="PTHR24372">
    <property type="entry name" value="GLYCOPROTEIN HORMONE RECEPTOR"/>
    <property type="match status" value="1"/>
</dbReference>
<accession>B3S7T1</accession>
<dbReference type="STRING" id="10228.B3S7T1"/>
<keyword evidence="3 7" id="KW-0812">Transmembrane</keyword>
<dbReference type="EMBL" id="DS985254">
    <property type="protein sequence ID" value="EDV21345.1"/>
    <property type="molecule type" value="Genomic_DNA"/>
</dbReference>
<evidence type="ECO:0000313" key="10">
    <source>
        <dbReference type="Proteomes" id="UP000009022"/>
    </source>
</evidence>
<dbReference type="PANTHER" id="PTHR24372:SF77">
    <property type="entry name" value="G-PROTEIN COUPLED RECEPTORS FAMILY 1 PROFILE DOMAIN-CONTAINING PROTEIN"/>
    <property type="match status" value="1"/>
</dbReference>
<dbReference type="FunCoup" id="B3S7T1">
    <property type="interactions" value="99"/>
</dbReference>
<dbReference type="Pfam" id="PF00001">
    <property type="entry name" value="7tm_1"/>
    <property type="match status" value="1"/>
</dbReference>
<dbReference type="Proteomes" id="UP000009022">
    <property type="component" value="Unassembled WGS sequence"/>
</dbReference>
<dbReference type="KEGG" id="tad:TRIADDRAFT_60282"/>
<dbReference type="InterPro" id="IPR017452">
    <property type="entry name" value="GPCR_Rhodpsn_7TM"/>
</dbReference>
<evidence type="ECO:0000313" key="9">
    <source>
        <dbReference type="EMBL" id="EDV21345.1"/>
    </source>
</evidence>
<feature type="transmembrane region" description="Helical" evidence="7">
    <location>
        <begin position="75"/>
        <end position="97"/>
    </location>
</feature>
<dbReference type="CTD" id="6757525"/>
<keyword evidence="4" id="KW-0677">Repeat</keyword>
<comment type="subcellular location">
    <subcellularLocation>
        <location evidence="1">Membrane</location>
    </subcellularLocation>
</comment>
<feature type="domain" description="G-protein coupled receptors family 1 profile" evidence="8">
    <location>
        <begin position="32"/>
        <end position="340"/>
    </location>
</feature>
<feature type="transmembrane region" description="Helical" evidence="7">
    <location>
        <begin position="157"/>
        <end position="178"/>
    </location>
</feature>
<evidence type="ECO:0000256" key="3">
    <source>
        <dbReference type="ARBA" id="ARBA00022692"/>
    </source>
</evidence>
<dbReference type="GO" id="GO:0008528">
    <property type="term" value="F:G protein-coupled peptide receptor activity"/>
    <property type="evidence" value="ECO:0000318"/>
    <property type="project" value="GO_Central"/>
</dbReference>
<keyword evidence="6 7" id="KW-0472">Membrane</keyword>
<name>B3S7T1_TRIAD</name>
<feature type="transmembrane region" description="Helical" evidence="7">
    <location>
        <begin position="198"/>
        <end position="218"/>
    </location>
</feature>
<feature type="transmembrane region" description="Helical" evidence="7">
    <location>
        <begin position="291"/>
        <end position="317"/>
    </location>
</feature>
<feature type="transmembrane region" description="Helical" evidence="7">
    <location>
        <begin position="249"/>
        <end position="270"/>
    </location>
</feature>
<dbReference type="HOGENOM" id="CLU_817179_0_0_1"/>